<dbReference type="Gene3D" id="2.140.10.30">
    <property type="entry name" value="Dipeptidylpeptidase IV, N-terminal domain"/>
    <property type="match status" value="1"/>
</dbReference>
<dbReference type="Gene3D" id="3.40.50.1820">
    <property type="entry name" value="alpha/beta hydrolase"/>
    <property type="match status" value="1"/>
</dbReference>
<keyword evidence="2" id="KW-0720">Serine protease</keyword>
<evidence type="ECO:0000259" key="5">
    <source>
        <dbReference type="Pfam" id="PF00930"/>
    </source>
</evidence>
<dbReference type="EC" id="3.4.21.-" evidence="2"/>
<organism evidence="6 7">
    <name type="scientific">Acanthamoeba castellanii (strain ATCC 30010 / Neff)</name>
    <dbReference type="NCBI Taxonomy" id="1257118"/>
    <lineage>
        <taxon>Eukaryota</taxon>
        <taxon>Amoebozoa</taxon>
        <taxon>Discosea</taxon>
        <taxon>Longamoebia</taxon>
        <taxon>Centramoebida</taxon>
        <taxon>Acanthamoebidae</taxon>
        <taxon>Acanthamoeba</taxon>
    </lineage>
</organism>
<protein>
    <recommendedName>
        <fullName evidence="2">Prolyl endopeptidase</fullName>
        <ecNumber evidence="2">3.4.21.-</ecNumber>
    </recommendedName>
</protein>
<keyword evidence="7" id="KW-1185">Reference proteome</keyword>
<dbReference type="GeneID" id="14916884"/>
<feature type="domain" description="Peptidase S9 prolyl oligopeptidase catalytic" evidence="4">
    <location>
        <begin position="618"/>
        <end position="806"/>
    </location>
</feature>
<dbReference type="GO" id="GO:0006508">
    <property type="term" value="P:proteolysis"/>
    <property type="evidence" value="ECO:0007669"/>
    <property type="project" value="UniProtKB-KW"/>
</dbReference>
<dbReference type="InterPro" id="IPR001375">
    <property type="entry name" value="Peptidase_S9_cat"/>
</dbReference>
<dbReference type="OrthoDB" id="16520at2759"/>
<dbReference type="AlphaFoldDB" id="L8GTD8"/>
<proteinExistence type="inferred from homology"/>
<keyword evidence="2" id="KW-0645">Protease</keyword>
<gene>
    <name evidence="6" type="ORF">ACA1_178060</name>
</gene>
<feature type="domain" description="Dipeptidylpeptidase IV N-terminal" evidence="5">
    <location>
        <begin position="137"/>
        <end position="284"/>
    </location>
</feature>
<evidence type="ECO:0000313" key="6">
    <source>
        <dbReference type="EMBL" id="ELR16167.1"/>
    </source>
</evidence>
<feature type="domain" description="Dipeptidylpeptidase IV N-terminal" evidence="5">
    <location>
        <begin position="338"/>
        <end position="442"/>
    </location>
</feature>
<dbReference type="EMBL" id="KB008006">
    <property type="protein sequence ID" value="ELR16167.1"/>
    <property type="molecule type" value="Genomic_DNA"/>
</dbReference>
<dbReference type="GO" id="GO:0008239">
    <property type="term" value="F:dipeptidyl-peptidase activity"/>
    <property type="evidence" value="ECO:0007669"/>
    <property type="project" value="TreeGrafter"/>
</dbReference>
<dbReference type="InterPro" id="IPR050278">
    <property type="entry name" value="Serine_Prot_S9B/DPPIV"/>
</dbReference>
<evidence type="ECO:0000256" key="2">
    <source>
        <dbReference type="RuleBase" id="RU368024"/>
    </source>
</evidence>
<dbReference type="KEGG" id="acan:ACA1_178060"/>
<dbReference type="Proteomes" id="UP000011083">
    <property type="component" value="Unassembled WGS sequence"/>
</dbReference>
<accession>L8GTD8</accession>
<dbReference type="PRINTS" id="PR00862">
    <property type="entry name" value="PROLIGOPTASE"/>
</dbReference>
<feature type="region of interest" description="Disordered" evidence="3">
    <location>
        <begin position="1"/>
        <end position="21"/>
    </location>
</feature>
<keyword evidence="2" id="KW-0378">Hydrolase</keyword>
<evidence type="ECO:0000256" key="3">
    <source>
        <dbReference type="SAM" id="MobiDB-lite"/>
    </source>
</evidence>
<reference evidence="6 7" key="1">
    <citation type="journal article" date="2013" name="Genome Biol.">
        <title>Genome of Acanthamoeba castellanii highlights extensive lateral gene transfer and early evolution of tyrosine kinase signaling.</title>
        <authorList>
            <person name="Clarke M."/>
            <person name="Lohan A.J."/>
            <person name="Liu B."/>
            <person name="Lagkouvardos I."/>
            <person name="Roy S."/>
            <person name="Zafar N."/>
            <person name="Bertelli C."/>
            <person name="Schilde C."/>
            <person name="Kianianmomeni A."/>
            <person name="Burglin T.R."/>
            <person name="Frech C."/>
            <person name="Turcotte B."/>
            <person name="Kopec K.O."/>
            <person name="Synnott J.M."/>
            <person name="Choo C."/>
            <person name="Paponov I."/>
            <person name="Finkler A."/>
            <person name="Soon Heng Tan C."/>
            <person name="Hutchins A.P."/>
            <person name="Weinmeier T."/>
            <person name="Rattei T."/>
            <person name="Chu J.S."/>
            <person name="Gimenez G."/>
            <person name="Irimia M."/>
            <person name="Rigden D.J."/>
            <person name="Fitzpatrick D.A."/>
            <person name="Lorenzo-Morales J."/>
            <person name="Bateman A."/>
            <person name="Chiu C.H."/>
            <person name="Tang P."/>
            <person name="Hegemann P."/>
            <person name="Fromm H."/>
            <person name="Raoult D."/>
            <person name="Greub G."/>
            <person name="Miranda-Saavedra D."/>
            <person name="Chen N."/>
            <person name="Nash P."/>
            <person name="Ginger M.L."/>
            <person name="Horn M."/>
            <person name="Schaap P."/>
            <person name="Caler L."/>
            <person name="Loftus B."/>
        </authorList>
    </citation>
    <scope>NUCLEOTIDE SEQUENCE [LARGE SCALE GENOMIC DNA]</scope>
    <source>
        <strain evidence="6 7">Neff</strain>
    </source>
</reference>
<dbReference type="SUPFAM" id="SSF82171">
    <property type="entry name" value="DPP6 N-terminal domain-like"/>
    <property type="match status" value="1"/>
</dbReference>
<dbReference type="RefSeq" id="XP_004338180.1">
    <property type="nucleotide sequence ID" value="XM_004338132.1"/>
</dbReference>
<dbReference type="GO" id="GO:0004252">
    <property type="term" value="F:serine-type endopeptidase activity"/>
    <property type="evidence" value="ECO:0007669"/>
    <property type="project" value="UniProtKB-UniRule"/>
</dbReference>
<dbReference type="Pfam" id="PF00326">
    <property type="entry name" value="Peptidase_S9"/>
    <property type="match status" value="1"/>
</dbReference>
<dbReference type="PANTHER" id="PTHR11731">
    <property type="entry name" value="PROTEASE FAMILY S9B,C DIPEPTIDYL-PEPTIDASE IV-RELATED"/>
    <property type="match status" value="1"/>
</dbReference>
<dbReference type="SUPFAM" id="SSF53474">
    <property type="entry name" value="alpha/beta-Hydrolases"/>
    <property type="match status" value="1"/>
</dbReference>
<dbReference type="InterPro" id="IPR002470">
    <property type="entry name" value="Peptidase_S9A"/>
</dbReference>
<evidence type="ECO:0000259" key="4">
    <source>
        <dbReference type="Pfam" id="PF00326"/>
    </source>
</evidence>
<dbReference type="InterPro" id="IPR002469">
    <property type="entry name" value="Peptidase_S9B_N"/>
</dbReference>
<sequence>MEGSMTSAQGTRATARQRTRELVESALDTRSLPGLPSSYAFHPHQPLLYFIGRREGDKSSSLYFTTLPSPSSAVPVEGLHKEEGQWQPLLQAPATSSGQEKLSKEEELLRERMRSFDSGITSFDLHKESCQLLIPAAGKLYTVDVSQHTPEENKCELAEIRSEVSGARMDAKFCPYDPNIVSFVRDGDMWLVNRGTHKEKRLTYSRTTSSDDTASSGVAEFVMQEEFDRYTGYWWQPSADSSNPSLCRILYLQVDESDVEVFHIPDASDIHGKTDSFRYPLAGTYDLGHPTLPSEWTLKPFPLGAKNAISRVCLVEFDTSSWDSSPVVKYLQPSIQERFPWVEYIVRCGWTAPKYRDGSRPWLQLLDRKQQKLQLISLELSQFAADTDAGSVASEVSVLLEDNSDIWINVTNVLYFLEDGSGRFIWASEVHTGYRQLYLVSPGQQANKNSSLETHLYVASYAEQAKAEHIHRLTTGGFHHGAVAVSPACDKFVSTFSNLSTPHEAKVHRIAWNDAASADLSGGPSVELLLSLSVPKSTKAPIFPAPPPELFSFTNHFGEQAYGVYWRPRGQHEGQKCPTLLYVYGGPHVQLVVNSYTLTVQFKRYQVELQLFTCTMTADRVACVIIDGAGSWKRGLAWEGRLRNSMGTVLGLQHLMKTEQFIDPARIGVTGWSYGGYLSLCFLAQRPDFFKVAIAGGPVTLWEAYDTGYTERYMDTPQHNPEGYSKGSVLNMVSGFPDEDNRLLIIHGLIDENVHFCHTAKLIDELSKAGKPYQLQVFPSERHGVRTPHASKHLEIALVSFVLNHL</sequence>
<dbReference type="PANTHER" id="PTHR11731:SF193">
    <property type="entry name" value="DIPEPTIDYL PEPTIDASE 9"/>
    <property type="match status" value="1"/>
</dbReference>
<evidence type="ECO:0000313" key="7">
    <source>
        <dbReference type="Proteomes" id="UP000011083"/>
    </source>
</evidence>
<evidence type="ECO:0000256" key="1">
    <source>
        <dbReference type="ARBA" id="ARBA00005228"/>
    </source>
</evidence>
<name>L8GTD8_ACACF</name>
<dbReference type="InterPro" id="IPR029058">
    <property type="entry name" value="AB_hydrolase_fold"/>
</dbReference>
<dbReference type="VEuPathDB" id="AmoebaDB:ACA1_178060"/>
<dbReference type="OMA" id="VTHMTPQ"/>
<dbReference type="Pfam" id="PF00930">
    <property type="entry name" value="DPPIV_N"/>
    <property type="match status" value="2"/>
</dbReference>
<comment type="similarity">
    <text evidence="1 2">Belongs to the peptidase S9A family.</text>
</comment>
<feature type="compositionally biased region" description="Low complexity" evidence="3">
    <location>
        <begin position="1"/>
        <end position="16"/>
    </location>
</feature>